<dbReference type="Gene3D" id="3.30.2010.10">
    <property type="entry name" value="Metalloproteases ('zincins'), catalytic domain"/>
    <property type="match status" value="1"/>
</dbReference>
<accession>A0A382VQB1</accession>
<keyword evidence="6" id="KW-0378">Hydrolase</keyword>
<evidence type="ECO:0000256" key="7">
    <source>
        <dbReference type="ARBA" id="ARBA00022833"/>
    </source>
</evidence>
<gene>
    <name evidence="13" type="ORF">METZ01_LOCUS401536</name>
</gene>
<keyword evidence="10 11" id="KW-0472">Membrane</keyword>
<comment type="cofactor">
    <cofactor evidence="1">
        <name>Zn(2+)</name>
        <dbReference type="ChEBI" id="CHEBI:29105"/>
    </cofactor>
</comment>
<dbReference type="InterPro" id="IPR001915">
    <property type="entry name" value="Peptidase_M48"/>
</dbReference>
<protein>
    <recommendedName>
        <fullName evidence="12">Peptidase M48 domain-containing protein</fullName>
    </recommendedName>
</protein>
<feature type="transmembrane region" description="Helical" evidence="11">
    <location>
        <begin position="44"/>
        <end position="61"/>
    </location>
</feature>
<feature type="non-terminal residue" evidence="13">
    <location>
        <position position="135"/>
    </location>
</feature>
<sequence length="135" mass="14978">MRATTTRKFHKDRGLVARMYFTLFMLGVLYAIFTLFLLAAGTPLMLVAPIVGVMVVVQYYMSDRLILMSTGAKEVSSEQAPKLHLMVKTLADRYEMPMPKVAIIDTAVPNAFATGRNPKNALVAVTVGIQQRLNE</sequence>
<keyword evidence="8 11" id="KW-1133">Transmembrane helix</keyword>
<evidence type="ECO:0000259" key="12">
    <source>
        <dbReference type="Pfam" id="PF01435"/>
    </source>
</evidence>
<proteinExistence type="predicted"/>
<keyword evidence="9" id="KW-0482">Metalloprotease</keyword>
<dbReference type="GO" id="GO:0004222">
    <property type="term" value="F:metalloendopeptidase activity"/>
    <property type="evidence" value="ECO:0007669"/>
    <property type="project" value="InterPro"/>
</dbReference>
<evidence type="ECO:0000256" key="6">
    <source>
        <dbReference type="ARBA" id="ARBA00022801"/>
    </source>
</evidence>
<evidence type="ECO:0000256" key="3">
    <source>
        <dbReference type="ARBA" id="ARBA00022670"/>
    </source>
</evidence>
<dbReference type="PANTHER" id="PTHR43221">
    <property type="entry name" value="PROTEASE HTPX"/>
    <property type="match status" value="1"/>
</dbReference>
<keyword evidence="7" id="KW-0862">Zinc</keyword>
<organism evidence="13">
    <name type="scientific">marine metagenome</name>
    <dbReference type="NCBI Taxonomy" id="408172"/>
    <lineage>
        <taxon>unclassified sequences</taxon>
        <taxon>metagenomes</taxon>
        <taxon>ecological metagenomes</taxon>
    </lineage>
</organism>
<keyword evidence="2" id="KW-1003">Cell membrane</keyword>
<reference evidence="13" key="1">
    <citation type="submission" date="2018-05" db="EMBL/GenBank/DDBJ databases">
        <authorList>
            <person name="Lanie J.A."/>
            <person name="Ng W.-L."/>
            <person name="Kazmierczak K.M."/>
            <person name="Andrzejewski T.M."/>
            <person name="Davidsen T.M."/>
            <person name="Wayne K.J."/>
            <person name="Tettelin H."/>
            <person name="Glass J.I."/>
            <person name="Rusch D."/>
            <person name="Podicherti R."/>
            <person name="Tsui H.-C.T."/>
            <person name="Winkler M.E."/>
        </authorList>
    </citation>
    <scope>NUCLEOTIDE SEQUENCE</scope>
</reference>
<dbReference type="InterPro" id="IPR050083">
    <property type="entry name" value="HtpX_protease"/>
</dbReference>
<dbReference type="EMBL" id="UINC01153776">
    <property type="protein sequence ID" value="SVD48682.1"/>
    <property type="molecule type" value="Genomic_DNA"/>
</dbReference>
<dbReference type="GO" id="GO:0046872">
    <property type="term" value="F:metal ion binding"/>
    <property type="evidence" value="ECO:0007669"/>
    <property type="project" value="UniProtKB-KW"/>
</dbReference>
<evidence type="ECO:0000256" key="1">
    <source>
        <dbReference type="ARBA" id="ARBA00001947"/>
    </source>
</evidence>
<dbReference type="Pfam" id="PF01435">
    <property type="entry name" value="Peptidase_M48"/>
    <property type="match status" value="1"/>
</dbReference>
<evidence type="ECO:0000256" key="2">
    <source>
        <dbReference type="ARBA" id="ARBA00022475"/>
    </source>
</evidence>
<dbReference type="PANTHER" id="PTHR43221:SF2">
    <property type="entry name" value="PROTEASE HTPX HOMOLOG"/>
    <property type="match status" value="1"/>
</dbReference>
<evidence type="ECO:0000256" key="8">
    <source>
        <dbReference type="ARBA" id="ARBA00022989"/>
    </source>
</evidence>
<evidence type="ECO:0000256" key="5">
    <source>
        <dbReference type="ARBA" id="ARBA00022723"/>
    </source>
</evidence>
<evidence type="ECO:0000256" key="11">
    <source>
        <dbReference type="SAM" id="Phobius"/>
    </source>
</evidence>
<evidence type="ECO:0000313" key="13">
    <source>
        <dbReference type="EMBL" id="SVD48682.1"/>
    </source>
</evidence>
<feature type="domain" description="Peptidase M48" evidence="12">
    <location>
        <begin position="79"/>
        <end position="133"/>
    </location>
</feature>
<keyword evidence="4 11" id="KW-0812">Transmembrane</keyword>
<name>A0A382VQB1_9ZZZZ</name>
<dbReference type="GO" id="GO:0006508">
    <property type="term" value="P:proteolysis"/>
    <property type="evidence" value="ECO:0007669"/>
    <property type="project" value="UniProtKB-KW"/>
</dbReference>
<keyword evidence="3" id="KW-0645">Protease</keyword>
<keyword evidence="5" id="KW-0479">Metal-binding</keyword>
<evidence type="ECO:0000256" key="4">
    <source>
        <dbReference type="ARBA" id="ARBA00022692"/>
    </source>
</evidence>
<evidence type="ECO:0000256" key="10">
    <source>
        <dbReference type="ARBA" id="ARBA00023136"/>
    </source>
</evidence>
<feature type="transmembrane region" description="Helical" evidence="11">
    <location>
        <begin position="20"/>
        <end position="38"/>
    </location>
</feature>
<dbReference type="AlphaFoldDB" id="A0A382VQB1"/>
<evidence type="ECO:0000256" key="9">
    <source>
        <dbReference type="ARBA" id="ARBA00023049"/>
    </source>
</evidence>